<evidence type="ECO:0000256" key="6">
    <source>
        <dbReference type="ARBA" id="ARBA00023136"/>
    </source>
</evidence>
<gene>
    <name evidence="9" type="ORF">GCM10007047_11540</name>
</gene>
<proteinExistence type="predicted"/>
<evidence type="ECO:0000256" key="4">
    <source>
        <dbReference type="ARBA" id="ARBA00022692"/>
    </source>
</evidence>
<dbReference type="RefSeq" id="WP_189512828.1">
    <property type="nucleotide sequence ID" value="NZ_BMXG01000005.1"/>
</dbReference>
<evidence type="ECO:0000313" key="10">
    <source>
        <dbReference type="Proteomes" id="UP000642829"/>
    </source>
</evidence>
<dbReference type="InterPro" id="IPR050256">
    <property type="entry name" value="Glycosyltransferase_2"/>
</dbReference>
<organism evidence="9 10">
    <name type="scientific">Cerasicoccus arenae</name>
    <dbReference type="NCBI Taxonomy" id="424488"/>
    <lineage>
        <taxon>Bacteria</taxon>
        <taxon>Pseudomonadati</taxon>
        <taxon>Verrucomicrobiota</taxon>
        <taxon>Opitutia</taxon>
        <taxon>Puniceicoccales</taxon>
        <taxon>Cerasicoccaceae</taxon>
        <taxon>Cerasicoccus</taxon>
    </lineage>
</organism>
<feature type="domain" description="Glycosyltransferase 2-like" evidence="8">
    <location>
        <begin position="10"/>
        <end position="168"/>
    </location>
</feature>
<dbReference type="PANTHER" id="PTHR48090">
    <property type="entry name" value="UNDECAPRENYL-PHOSPHATE 4-DEOXY-4-FORMAMIDO-L-ARABINOSE TRANSFERASE-RELATED"/>
    <property type="match status" value="1"/>
</dbReference>
<dbReference type="InterPro" id="IPR029044">
    <property type="entry name" value="Nucleotide-diphossugar_trans"/>
</dbReference>
<dbReference type="Proteomes" id="UP000642829">
    <property type="component" value="Unassembled WGS sequence"/>
</dbReference>
<evidence type="ECO:0000256" key="7">
    <source>
        <dbReference type="SAM" id="Phobius"/>
    </source>
</evidence>
<evidence type="ECO:0000256" key="1">
    <source>
        <dbReference type="ARBA" id="ARBA00004141"/>
    </source>
</evidence>
<dbReference type="GO" id="GO:0016757">
    <property type="term" value="F:glycosyltransferase activity"/>
    <property type="evidence" value="ECO:0007669"/>
    <property type="project" value="UniProtKB-KW"/>
</dbReference>
<feature type="transmembrane region" description="Helical" evidence="7">
    <location>
        <begin position="265"/>
        <end position="291"/>
    </location>
</feature>
<dbReference type="EMBL" id="BMXG01000005">
    <property type="protein sequence ID" value="GHB97223.1"/>
    <property type="molecule type" value="Genomic_DNA"/>
</dbReference>
<comment type="subcellular location">
    <subcellularLocation>
        <location evidence="1">Membrane</location>
        <topology evidence="1">Multi-pass membrane protein</topology>
    </subcellularLocation>
</comment>
<keyword evidence="5 7" id="KW-1133">Transmembrane helix</keyword>
<reference evidence="9" key="2">
    <citation type="submission" date="2020-09" db="EMBL/GenBank/DDBJ databases">
        <authorList>
            <person name="Sun Q."/>
            <person name="Kim S."/>
        </authorList>
    </citation>
    <scope>NUCLEOTIDE SEQUENCE</scope>
    <source>
        <strain evidence="9">KCTC 12870</strain>
    </source>
</reference>
<dbReference type="GO" id="GO:0005886">
    <property type="term" value="C:plasma membrane"/>
    <property type="evidence" value="ECO:0007669"/>
    <property type="project" value="TreeGrafter"/>
</dbReference>
<evidence type="ECO:0000256" key="3">
    <source>
        <dbReference type="ARBA" id="ARBA00022679"/>
    </source>
</evidence>
<keyword evidence="6 7" id="KW-0472">Membrane</keyword>
<dbReference type="SUPFAM" id="SSF53448">
    <property type="entry name" value="Nucleotide-diphospho-sugar transferases"/>
    <property type="match status" value="1"/>
</dbReference>
<dbReference type="Pfam" id="PF00535">
    <property type="entry name" value="Glycos_transf_2"/>
    <property type="match status" value="1"/>
</dbReference>
<accession>A0A8J3GCC0</accession>
<comment type="caution">
    <text evidence="9">The sequence shown here is derived from an EMBL/GenBank/DDBJ whole genome shotgun (WGS) entry which is preliminary data.</text>
</comment>
<keyword evidence="2" id="KW-0328">Glycosyltransferase</keyword>
<dbReference type="Gene3D" id="3.90.550.10">
    <property type="entry name" value="Spore Coat Polysaccharide Biosynthesis Protein SpsA, Chain A"/>
    <property type="match status" value="1"/>
</dbReference>
<protein>
    <submittedName>
        <fullName evidence="9">Glycosyl transferase</fullName>
    </submittedName>
</protein>
<dbReference type="CDD" id="cd04187">
    <property type="entry name" value="DPM1_like_bac"/>
    <property type="match status" value="1"/>
</dbReference>
<keyword evidence="10" id="KW-1185">Reference proteome</keyword>
<evidence type="ECO:0000256" key="2">
    <source>
        <dbReference type="ARBA" id="ARBA00022676"/>
    </source>
</evidence>
<feature type="transmembrane region" description="Helical" evidence="7">
    <location>
        <begin position="233"/>
        <end position="253"/>
    </location>
</feature>
<name>A0A8J3GCC0_9BACT</name>
<evidence type="ECO:0000313" key="9">
    <source>
        <dbReference type="EMBL" id="GHB97223.1"/>
    </source>
</evidence>
<evidence type="ECO:0000256" key="5">
    <source>
        <dbReference type="ARBA" id="ARBA00022989"/>
    </source>
</evidence>
<reference evidence="9" key="1">
    <citation type="journal article" date="2014" name="Int. J. Syst. Evol. Microbiol.">
        <title>Complete genome sequence of Corynebacterium casei LMG S-19264T (=DSM 44701T), isolated from a smear-ripened cheese.</title>
        <authorList>
            <consortium name="US DOE Joint Genome Institute (JGI-PGF)"/>
            <person name="Walter F."/>
            <person name="Albersmeier A."/>
            <person name="Kalinowski J."/>
            <person name="Ruckert C."/>
        </authorList>
    </citation>
    <scope>NUCLEOTIDE SEQUENCE</scope>
    <source>
        <strain evidence="9">KCTC 12870</strain>
    </source>
</reference>
<dbReference type="PANTHER" id="PTHR48090:SF1">
    <property type="entry name" value="PROPHAGE BACTOPRENOL GLUCOSYL TRANSFERASE HOMOLOG"/>
    <property type="match status" value="1"/>
</dbReference>
<dbReference type="InterPro" id="IPR001173">
    <property type="entry name" value="Glyco_trans_2-like"/>
</dbReference>
<evidence type="ECO:0000259" key="8">
    <source>
        <dbReference type="Pfam" id="PF00535"/>
    </source>
</evidence>
<keyword evidence="4 7" id="KW-0812">Transmembrane</keyword>
<keyword evidence="3 9" id="KW-0808">Transferase</keyword>
<sequence length="329" mass="37209">MDQTDFELDVVIPVFNEEDVLPELRKRLTAALDKASTRWRAILVDDGSDDRSREMIQQWGQEDSRIILVELSRNFGHQSAITAGISFASGQAVAVLDADLQDPPELLDEMMAAWRKGAEIVVARRRTRAETGWRRLAFGFFHLFLERFGSLPSSANTGVFGLMDRRVAQHFQRLSERHRFFPGLRDWLGFHRQEVLYDREERAAGTPKQSLRRLISYALDSIFSFSYQPLRMMTCLGLVIALAGFLLAGYFITKRLLGIEIADTGFTTLVTLILVLGGFNLIGLGLVGEYVGRIYDEVKNRPFFIVRATHGFASDEGSVSIRSGEEPRK</sequence>
<dbReference type="AlphaFoldDB" id="A0A8J3GCC0"/>